<keyword evidence="1" id="KW-0472">Membrane</keyword>
<reference evidence="2" key="2">
    <citation type="submission" date="2021-05" db="EMBL/GenBank/DDBJ databases">
        <title>Protein family content uncovers lineage relationships and bacterial pathway maintenance mechanisms in DPANN archaea.</title>
        <authorList>
            <person name="Castelle C.J."/>
            <person name="Meheust R."/>
            <person name="Jaffe A.L."/>
            <person name="Seitz K."/>
            <person name="Gong X."/>
            <person name="Baker B.J."/>
            <person name="Banfield J.F."/>
        </authorList>
    </citation>
    <scope>NUCLEOTIDE SEQUENCE</scope>
    <source>
        <strain evidence="2">RIFCSPLOWO2_01_FULL_AR10_48_17</strain>
    </source>
</reference>
<reference evidence="2" key="1">
    <citation type="submission" date="2021-03" db="EMBL/GenBank/DDBJ databases">
        <authorList>
            <person name="Jaffe A."/>
        </authorList>
    </citation>
    <scope>NUCLEOTIDE SEQUENCE</scope>
    <source>
        <strain evidence="2">RIFCSPLOWO2_01_FULL_AR10_48_17</strain>
    </source>
</reference>
<evidence type="ECO:0000313" key="3">
    <source>
        <dbReference type="Proteomes" id="UP000675968"/>
    </source>
</evidence>
<sequence length="136" mass="15111">MQAIELVIFLMSAIVVGSLMLMFLGGLKPGEIYDTISSLIFPNRAPDPSQLNRVTLTRFAGELEHCWETCQFGNLDANCGSYYITEPKGDLNKDFLMNLFAKYNYCTDCNIKLDVGIQIPAVVGLHCEGKQIVVEP</sequence>
<organism evidence="2 3">
    <name type="scientific">Candidatus Iainarchaeum sp</name>
    <dbReference type="NCBI Taxonomy" id="3101447"/>
    <lineage>
        <taxon>Archaea</taxon>
        <taxon>Candidatus Iainarchaeota</taxon>
        <taxon>Candidatus Iainarchaeia</taxon>
        <taxon>Candidatus Iainarchaeales</taxon>
        <taxon>Candidatus Iainarchaeaceae</taxon>
        <taxon>Candidatus Iainarchaeum</taxon>
    </lineage>
</organism>
<dbReference type="Proteomes" id="UP000675968">
    <property type="component" value="Unassembled WGS sequence"/>
</dbReference>
<dbReference type="AlphaFoldDB" id="A0A8T4L4B5"/>
<keyword evidence="1" id="KW-0812">Transmembrane</keyword>
<keyword evidence="1" id="KW-1133">Transmembrane helix</keyword>
<gene>
    <name evidence="2" type="ORF">J4215_03595</name>
</gene>
<comment type="caution">
    <text evidence="2">The sequence shown here is derived from an EMBL/GenBank/DDBJ whole genome shotgun (WGS) entry which is preliminary data.</text>
</comment>
<protein>
    <submittedName>
        <fullName evidence="2">Uncharacterized protein</fullName>
    </submittedName>
</protein>
<evidence type="ECO:0000313" key="2">
    <source>
        <dbReference type="EMBL" id="MBS3061641.1"/>
    </source>
</evidence>
<proteinExistence type="predicted"/>
<accession>A0A8T4L4B5</accession>
<dbReference type="EMBL" id="JAGVWC010000010">
    <property type="protein sequence ID" value="MBS3061641.1"/>
    <property type="molecule type" value="Genomic_DNA"/>
</dbReference>
<name>A0A8T4L4B5_9ARCH</name>
<evidence type="ECO:0000256" key="1">
    <source>
        <dbReference type="SAM" id="Phobius"/>
    </source>
</evidence>
<feature type="transmembrane region" description="Helical" evidence="1">
    <location>
        <begin position="6"/>
        <end position="27"/>
    </location>
</feature>